<keyword evidence="2" id="KW-0812">Transmembrane</keyword>
<dbReference type="EMBL" id="BLAM01000054">
    <property type="protein sequence ID" value="GET05425.1"/>
    <property type="molecule type" value="Genomic_DNA"/>
</dbReference>
<keyword evidence="1" id="KW-0175">Coiled coil</keyword>
<evidence type="ECO:0000256" key="1">
    <source>
        <dbReference type="SAM" id="Coils"/>
    </source>
</evidence>
<proteinExistence type="predicted"/>
<dbReference type="RefSeq" id="WP_172584264.1">
    <property type="nucleotide sequence ID" value="NZ_BLAM01000054.1"/>
</dbReference>
<gene>
    <name evidence="3" type="ORF">SY212_04550</name>
</gene>
<evidence type="ECO:0008006" key="4">
    <source>
        <dbReference type="Google" id="ProtNLM"/>
    </source>
</evidence>
<evidence type="ECO:0000313" key="3">
    <source>
        <dbReference type="EMBL" id="GET05425.1"/>
    </source>
</evidence>
<organism evidence="3">
    <name type="scientific">Ligilactobacillus agilis</name>
    <dbReference type="NCBI Taxonomy" id="1601"/>
    <lineage>
        <taxon>Bacteria</taxon>
        <taxon>Bacillati</taxon>
        <taxon>Bacillota</taxon>
        <taxon>Bacilli</taxon>
        <taxon>Lactobacillales</taxon>
        <taxon>Lactobacillaceae</taxon>
        <taxon>Ligilactobacillus</taxon>
    </lineage>
</organism>
<feature type="coiled-coil region" evidence="1">
    <location>
        <begin position="6"/>
        <end position="33"/>
    </location>
</feature>
<comment type="caution">
    <text evidence="3">The sequence shown here is derived from an EMBL/GenBank/DDBJ whole genome shotgun (WGS) entry which is preliminary data.</text>
</comment>
<name>A0A6F9XJP6_9LACO</name>
<keyword evidence="2" id="KW-1133">Transmembrane helix</keyword>
<keyword evidence="2" id="KW-0472">Membrane</keyword>
<feature type="transmembrane region" description="Helical" evidence="2">
    <location>
        <begin position="61"/>
        <end position="79"/>
    </location>
</feature>
<sequence length="83" mass="9602">MPERERDDIQSLLMEIRERLASMETKLESYTKIEDTAMEAYNIAKQNERDIQELRSTLAKVTYTAVTAILIPIATWLLGHVSF</sequence>
<dbReference type="Proteomes" id="UP000494265">
    <property type="component" value="Unassembled WGS sequence"/>
</dbReference>
<accession>A0A6F9XJP6</accession>
<dbReference type="AlphaFoldDB" id="A0A6F9XJP6"/>
<protein>
    <recommendedName>
        <fullName evidence="4">Holin</fullName>
    </recommendedName>
</protein>
<evidence type="ECO:0000256" key="2">
    <source>
        <dbReference type="SAM" id="Phobius"/>
    </source>
</evidence>
<reference evidence="3" key="1">
    <citation type="submission" date="2019-10" db="EMBL/GenBank/DDBJ databases">
        <title>Lactobacillus agilis SY212 Whole Genome Sequencing Project.</title>
        <authorList>
            <person name="Suzuki S."/>
            <person name="Endo A."/>
            <person name="Maeno S."/>
            <person name="Shiwa Y."/>
            <person name="Matsutani M."/>
            <person name="Kajikawa A."/>
        </authorList>
    </citation>
    <scope>NUCLEOTIDE SEQUENCE</scope>
    <source>
        <strain evidence="3">SY212</strain>
    </source>
</reference>